<comment type="caution">
    <text evidence="8">The sequence shown here is derived from an EMBL/GenBank/DDBJ whole genome shotgun (WGS) entry which is preliminary data.</text>
</comment>
<evidence type="ECO:0000256" key="6">
    <source>
        <dbReference type="PIRSR" id="PIRSR620019-2"/>
    </source>
</evidence>
<dbReference type="Pfam" id="PF00132">
    <property type="entry name" value="Hexapep"/>
    <property type="match status" value="2"/>
</dbReference>
<evidence type="ECO:0000256" key="1">
    <source>
        <dbReference type="ARBA" id="ARBA00007274"/>
    </source>
</evidence>
<feature type="binding site" evidence="6">
    <location>
        <position position="79"/>
    </location>
    <ligand>
        <name>substrate</name>
    </ligand>
</feature>
<dbReference type="InterPro" id="IPR050179">
    <property type="entry name" value="Trans_hexapeptide_repeat"/>
</dbReference>
<dbReference type="PANTHER" id="PTHR43300">
    <property type="entry name" value="ACETYLTRANSFERASE"/>
    <property type="match status" value="1"/>
</dbReference>
<dbReference type="GO" id="GO:0016746">
    <property type="term" value="F:acyltransferase activity"/>
    <property type="evidence" value="ECO:0007669"/>
    <property type="project" value="UniProtKB-KW"/>
</dbReference>
<dbReference type="AlphaFoldDB" id="A0A7C2JYV5"/>
<protein>
    <submittedName>
        <fullName evidence="8">Acetyltransferase</fullName>
    </submittedName>
</protein>
<feature type="binding site" evidence="6">
    <location>
        <position position="158"/>
    </location>
    <ligand>
        <name>acetyl-CoA</name>
        <dbReference type="ChEBI" id="CHEBI:57288"/>
    </ligand>
</feature>
<sequence>MTDGRRIAGGGAVIGVGAGGHAKVLIDALQLCGRAVHALVDAATARHGQQVLGVPVLGGDELLPAIRASGLCHAFIGVGTARSTTARVRLWRELHDLGFEVVNVVHPAAAISPHAVLGRGVTVLARAVINPAATLGDNVLVNTAAVVEHDCEIGDHVHLATGCVLAGGVTVEAGAFVGAGAVIKPGVRIGAHSVVGAGAVVVRDVPANVIVSGVPARIHVPEVRPCAIRLAS</sequence>
<evidence type="ECO:0000256" key="5">
    <source>
        <dbReference type="PIRSR" id="PIRSR620019-1"/>
    </source>
</evidence>
<evidence type="ECO:0000256" key="2">
    <source>
        <dbReference type="ARBA" id="ARBA00022679"/>
    </source>
</evidence>
<accession>A0A7C2JYV5</accession>
<reference evidence="8" key="1">
    <citation type="journal article" date="2020" name="mSystems">
        <title>Genome- and Community-Level Interaction Insights into Carbon Utilization and Element Cycling Functions of Hydrothermarchaeota in Hydrothermal Sediment.</title>
        <authorList>
            <person name="Zhou Z."/>
            <person name="Liu Y."/>
            <person name="Xu W."/>
            <person name="Pan J."/>
            <person name="Luo Z.H."/>
            <person name="Li M."/>
        </authorList>
    </citation>
    <scope>NUCLEOTIDE SEQUENCE [LARGE SCALE GENOMIC DNA]</scope>
    <source>
        <strain evidence="8">SpSt-339</strain>
    </source>
</reference>
<dbReference type="InterPro" id="IPR020019">
    <property type="entry name" value="AcTrfase_PglD-like"/>
</dbReference>
<dbReference type="PANTHER" id="PTHR43300:SF7">
    <property type="entry name" value="UDP-N-ACETYLBACILLOSAMINE N-ACETYLTRANSFERASE"/>
    <property type="match status" value="1"/>
</dbReference>
<dbReference type="InterPro" id="IPR018357">
    <property type="entry name" value="Hexapep_transf_CS"/>
</dbReference>
<dbReference type="EMBL" id="DSOK01000072">
    <property type="protein sequence ID" value="HEN14283.1"/>
    <property type="molecule type" value="Genomic_DNA"/>
</dbReference>
<dbReference type="SUPFAM" id="SSF51161">
    <property type="entry name" value="Trimeric LpxA-like enzymes"/>
    <property type="match status" value="1"/>
</dbReference>
<dbReference type="Gene3D" id="3.40.50.20">
    <property type="match status" value="1"/>
</dbReference>
<proteinExistence type="inferred from homology"/>
<keyword evidence="4" id="KW-0012">Acyltransferase</keyword>
<dbReference type="InterPro" id="IPR001451">
    <property type="entry name" value="Hexapep"/>
</dbReference>
<organism evidence="8">
    <name type="scientific">Schlesneria paludicola</name>
    <dbReference type="NCBI Taxonomy" id="360056"/>
    <lineage>
        <taxon>Bacteria</taxon>
        <taxon>Pseudomonadati</taxon>
        <taxon>Planctomycetota</taxon>
        <taxon>Planctomycetia</taxon>
        <taxon>Planctomycetales</taxon>
        <taxon>Planctomycetaceae</taxon>
        <taxon>Schlesneria</taxon>
    </lineage>
</organism>
<dbReference type="NCBIfam" id="TIGR03570">
    <property type="entry name" value="NeuD_NnaD"/>
    <property type="match status" value="1"/>
</dbReference>
<dbReference type="Pfam" id="PF17836">
    <property type="entry name" value="PglD_N"/>
    <property type="match status" value="1"/>
</dbReference>
<comment type="similarity">
    <text evidence="1">Belongs to the transferase hexapeptide repeat family.</text>
</comment>
<feature type="site" description="Increases basicity of active site His" evidence="5">
    <location>
        <position position="150"/>
    </location>
</feature>
<dbReference type="Gene3D" id="2.160.10.10">
    <property type="entry name" value="Hexapeptide repeat proteins"/>
    <property type="match status" value="1"/>
</dbReference>
<keyword evidence="3" id="KW-0677">Repeat</keyword>
<keyword evidence="2 8" id="KW-0808">Transferase</keyword>
<evidence type="ECO:0000256" key="3">
    <source>
        <dbReference type="ARBA" id="ARBA00022737"/>
    </source>
</evidence>
<dbReference type="CDD" id="cd03360">
    <property type="entry name" value="LbH_AT_putative"/>
    <property type="match status" value="1"/>
</dbReference>
<gene>
    <name evidence="8" type="ORF">ENQ76_02275</name>
</gene>
<feature type="active site" description="Proton acceptor" evidence="5">
    <location>
        <position position="149"/>
    </location>
</feature>
<dbReference type="PROSITE" id="PS00101">
    <property type="entry name" value="HEXAPEP_TRANSFERASES"/>
    <property type="match status" value="1"/>
</dbReference>
<evidence type="ECO:0000259" key="7">
    <source>
        <dbReference type="Pfam" id="PF17836"/>
    </source>
</evidence>
<dbReference type="InterPro" id="IPR041561">
    <property type="entry name" value="PglD_N"/>
</dbReference>
<feature type="domain" description="PglD N-terminal" evidence="7">
    <location>
        <begin position="16"/>
        <end position="81"/>
    </location>
</feature>
<dbReference type="InterPro" id="IPR011004">
    <property type="entry name" value="Trimer_LpxA-like_sf"/>
</dbReference>
<evidence type="ECO:0000313" key="8">
    <source>
        <dbReference type="EMBL" id="HEN14283.1"/>
    </source>
</evidence>
<evidence type="ECO:0000256" key="4">
    <source>
        <dbReference type="ARBA" id="ARBA00023315"/>
    </source>
</evidence>
<name>A0A7C2JYV5_9PLAN</name>